<evidence type="ECO:0000313" key="2">
    <source>
        <dbReference type="Proteomes" id="UP000606600"/>
    </source>
</evidence>
<dbReference type="Proteomes" id="UP000606600">
    <property type="component" value="Unassembled WGS sequence"/>
</dbReference>
<proteinExistence type="predicted"/>
<reference evidence="1 2" key="1">
    <citation type="submission" date="2020-09" db="EMBL/GenBank/DDBJ databases">
        <title>Novel species of Mucilaginibacter isolated from a glacier on the Tibetan Plateau.</title>
        <authorList>
            <person name="Liu Q."/>
            <person name="Xin Y.-H."/>
        </authorList>
    </citation>
    <scope>NUCLEOTIDE SEQUENCE [LARGE SCALE GENOMIC DNA]</scope>
    <source>
        <strain evidence="1 2">ZT4R22</strain>
    </source>
</reference>
<keyword evidence="2" id="KW-1185">Reference proteome</keyword>
<sequence length="188" mass="21247">MKRLPLIACTMLAFVACKNKPALPQAHDIDSLTIKQANYVSTKATHKPEVDTPENIDQLDQYADYYIVVADTGKNYYALRENMLKLHDTTGIIIDTMNRYYNKKKDLIMVPEDDADDIIAGDYYPRRDPSKTLSLEYLNIYKQDSKRNTIALVTGIYDNKASADSALKLLPGNKAFAFKGKVYVGCLH</sequence>
<dbReference type="RefSeq" id="WP_191191547.1">
    <property type="nucleotide sequence ID" value="NZ_JACWMY010000015.1"/>
</dbReference>
<name>A0ABR7WX95_9SPHI</name>
<dbReference type="PROSITE" id="PS51257">
    <property type="entry name" value="PROKAR_LIPOPROTEIN"/>
    <property type="match status" value="1"/>
</dbReference>
<protein>
    <submittedName>
        <fullName evidence="1">Uncharacterized protein</fullName>
    </submittedName>
</protein>
<evidence type="ECO:0000313" key="1">
    <source>
        <dbReference type="EMBL" id="MBD1366914.1"/>
    </source>
</evidence>
<organism evidence="1 2">
    <name type="scientific">Mucilaginibacter pankratovii</name>
    <dbReference type="NCBI Taxonomy" id="2772110"/>
    <lineage>
        <taxon>Bacteria</taxon>
        <taxon>Pseudomonadati</taxon>
        <taxon>Bacteroidota</taxon>
        <taxon>Sphingobacteriia</taxon>
        <taxon>Sphingobacteriales</taxon>
        <taxon>Sphingobacteriaceae</taxon>
        <taxon>Mucilaginibacter</taxon>
    </lineage>
</organism>
<accession>A0ABR7WX95</accession>
<comment type="caution">
    <text evidence="1">The sequence shown here is derived from an EMBL/GenBank/DDBJ whole genome shotgun (WGS) entry which is preliminary data.</text>
</comment>
<dbReference type="EMBL" id="JACWMY010000015">
    <property type="protein sequence ID" value="MBD1366914.1"/>
    <property type="molecule type" value="Genomic_DNA"/>
</dbReference>
<gene>
    <name evidence="1" type="ORF">IDJ77_24095</name>
</gene>